<sequence>MKYVEGLVSVIMPTYKRSEKLLRAIDSVLNQTYKNLELLLVNDNEPFDEYTELLKKRVEKYSNDERFHLILQDKHINGAVARNVGIRQARGQYIAFLDDDDWWELNKLEEQVKELKSLDDSWGAVSCKFTLYDQNGNVIGKTKKYRDGYIYKDILNLMSDVATGTLLIRHDYFDTTRYFDENLLRHQDLQLLVDFTSKYKLKEVNQYLHCVDVSDTQNRPDAHKLIQYKKAFFRSIKPVMASLSEKERKCIYAMHKYELGYVCLKNGEKRQGLGYCKAVLSSPKACRLALQKTIVKIIQICKR</sequence>
<dbReference type="Proteomes" id="UP000235093">
    <property type="component" value="Unassembled WGS sequence"/>
</dbReference>
<dbReference type="CDD" id="cd00761">
    <property type="entry name" value="Glyco_tranf_GTA_type"/>
    <property type="match status" value="1"/>
</dbReference>
<proteinExistence type="predicted"/>
<dbReference type="SUPFAM" id="SSF53448">
    <property type="entry name" value="Nucleotide-diphospho-sugar transferases"/>
    <property type="match status" value="1"/>
</dbReference>
<dbReference type="InterPro" id="IPR029044">
    <property type="entry name" value="Nucleotide-diphossugar_trans"/>
</dbReference>
<protein>
    <submittedName>
        <fullName evidence="2">Glycosyl transferase</fullName>
    </submittedName>
    <submittedName>
        <fullName evidence="3">Glycosyltransferase family 2 protein</fullName>
    </submittedName>
</protein>
<name>A0A2N5P8E1_MEDGN</name>
<dbReference type="GO" id="GO:0016758">
    <property type="term" value="F:hexosyltransferase activity"/>
    <property type="evidence" value="ECO:0007669"/>
    <property type="project" value="UniProtKB-ARBA"/>
</dbReference>
<dbReference type="PANTHER" id="PTHR22916:SF3">
    <property type="entry name" value="UDP-GLCNAC:BETAGAL BETA-1,3-N-ACETYLGLUCOSAMINYLTRANSFERASE-LIKE PROTEIN 1"/>
    <property type="match status" value="1"/>
</dbReference>
<dbReference type="Pfam" id="PF00535">
    <property type="entry name" value="Glycos_transf_2"/>
    <property type="match status" value="1"/>
</dbReference>
<evidence type="ECO:0000259" key="1">
    <source>
        <dbReference type="Pfam" id="PF00535"/>
    </source>
</evidence>
<gene>
    <name evidence="2" type="ORF">CDL23_15020</name>
    <name evidence="3" type="ORF">DW812_17655</name>
</gene>
<dbReference type="RefSeq" id="WP_101884327.1">
    <property type="nucleotide sequence ID" value="NZ_BAABSA010000054.1"/>
</dbReference>
<dbReference type="AlphaFoldDB" id="A0A2N5P8E1"/>
<dbReference type="EMBL" id="NIHT01000035">
    <property type="protein sequence ID" value="PLT71413.1"/>
    <property type="molecule type" value="Genomic_DNA"/>
</dbReference>
<accession>A0A2N5P8E1</accession>
<reference evidence="3 5" key="2">
    <citation type="submission" date="2018-08" db="EMBL/GenBank/DDBJ databases">
        <title>A genome reference for cultivated species of the human gut microbiota.</title>
        <authorList>
            <person name="Zou Y."/>
            <person name="Xue W."/>
            <person name="Luo G."/>
        </authorList>
    </citation>
    <scope>NUCLEOTIDE SEQUENCE [LARGE SCALE GENOMIC DNA]</scope>
    <source>
        <strain evidence="3 5">AM32-6</strain>
    </source>
</reference>
<dbReference type="PANTHER" id="PTHR22916">
    <property type="entry name" value="GLYCOSYLTRANSFERASE"/>
    <property type="match status" value="1"/>
</dbReference>
<dbReference type="EMBL" id="QSIR01000051">
    <property type="protein sequence ID" value="RHC99913.1"/>
    <property type="molecule type" value="Genomic_DNA"/>
</dbReference>
<evidence type="ECO:0000313" key="5">
    <source>
        <dbReference type="Proteomes" id="UP000284472"/>
    </source>
</evidence>
<comment type="caution">
    <text evidence="2">The sequence shown here is derived from an EMBL/GenBank/DDBJ whole genome shotgun (WGS) entry which is preliminary data.</text>
</comment>
<dbReference type="Gene3D" id="3.90.550.10">
    <property type="entry name" value="Spore Coat Polysaccharide Biosynthesis Protein SpsA, Chain A"/>
    <property type="match status" value="1"/>
</dbReference>
<evidence type="ECO:0000313" key="3">
    <source>
        <dbReference type="EMBL" id="RHC99913.1"/>
    </source>
</evidence>
<feature type="domain" description="Glycosyltransferase 2-like" evidence="1">
    <location>
        <begin position="9"/>
        <end position="150"/>
    </location>
</feature>
<evidence type="ECO:0000313" key="4">
    <source>
        <dbReference type="Proteomes" id="UP000235093"/>
    </source>
</evidence>
<evidence type="ECO:0000313" key="2">
    <source>
        <dbReference type="EMBL" id="PLT71413.1"/>
    </source>
</evidence>
<reference evidence="2 4" key="1">
    <citation type="journal article" date="2017" name="Genome Med.">
        <title>A novel Ruminococcus gnavus clade enriched in inflammatory bowel disease patients.</title>
        <authorList>
            <person name="Hall A.B."/>
            <person name="Yassour M."/>
            <person name="Sauk J."/>
            <person name="Garner A."/>
            <person name="Jiang X."/>
            <person name="Arthur T."/>
            <person name="Lagoudas G.K."/>
            <person name="Vatanen T."/>
            <person name="Fornelos N."/>
            <person name="Wilson R."/>
            <person name="Bertha M."/>
            <person name="Cohen M."/>
            <person name="Garber J."/>
            <person name="Khalili H."/>
            <person name="Gevers D."/>
            <person name="Ananthakrishnan A.N."/>
            <person name="Kugathasan S."/>
            <person name="Lander E.S."/>
            <person name="Blainey P."/>
            <person name="Vlamakis H."/>
            <person name="Xavier R.J."/>
            <person name="Huttenhower C."/>
        </authorList>
    </citation>
    <scope>NUCLEOTIDE SEQUENCE [LARGE SCALE GENOMIC DNA]</scope>
    <source>
        <strain evidence="2 4">RJX1125</strain>
    </source>
</reference>
<keyword evidence="2" id="KW-0808">Transferase</keyword>
<dbReference type="Proteomes" id="UP000284472">
    <property type="component" value="Unassembled WGS sequence"/>
</dbReference>
<dbReference type="InterPro" id="IPR001173">
    <property type="entry name" value="Glyco_trans_2-like"/>
</dbReference>
<organism evidence="2 4">
    <name type="scientific">Mediterraneibacter gnavus</name>
    <name type="common">Ruminococcus gnavus</name>
    <dbReference type="NCBI Taxonomy" id="33038"/>
    <lineage>
        <taxon>Bacteria</taxon>
        <taxon>Bacillati</taxon>
        <taxon>Bacillota</taxon>
        <taxon>Clostridia</taxon>
        <taxon>Lachnospirales</taxon>
        <taxon>Lachnospiraceae</taxon>
        <taxon>Mediterraneibacter</taxon>
    </lineage>
</organism>